<dbReference type="Proteomes" id="UP000027135">
    <property type="component" value="Unassembled WGS sequence"/>
</dbReference>
<dbReference type="GO" id="GO:0004768">
    <property type="term" value="F:stearoyl-CoA 9-desaturase activity"/>
    <property type="evidence" value="ECO:0007669"/>
    <property type="project" value="TreeGrafter"/>
</dbReference>
<dbReference type="PROSITE" id="PS00476">
    <property type="entry name" value="FATTY_ACID_DESATUR_1"/>
    <property type="match status" value="1"/>
</dbReference>
<evidence type="ECO:0000313" key="13">
    <source>
        <dbReference type="EMBL" id="KDR09932.1"/>
    </source>
</evidence>
<dbReference type="eggNOG" id="KOG1600">
    <property type="taxonomic scope" value="Eukaryota"/>
</dbReference>
<keyword evidence="14" id="KW-1185">Reference proteome</keyword>
<accession>A0A067QL22</accession>
<dbReference type="GO" id="GO:0005789">
    <property type="term" value="C:endoplasmic reticulum membrane"/>
    <property type="evidence" value="ECO:0007669"/>
    <property type="project" value="TreeGrafter"/>
</dbReference>
<evidence type="ECO:0000256" key="11">
    <source>
        <dbReference type="ARBA" id="ARBA00023136"/>
    </source>
</evidence>
<keyword evidence="11" id="KW-0472">Membrane</keyword>
<dbReference type="EMBL" id="KK853200">
    <property type="protein sequence ID" value="KDR09932.1"/>
    <property type="molecule type" value="Genomic_DNA"/>
</dbReference>
<dbReference type="GO" id="GO:0006636">
    <property type="term" value="P:unsaturated fatty acid biosynthetic process"/>
    <property type="evidence" value="ECO:0007669"/>
    <property type="project" value="TreeGrafter"/>
</dbReference>
<dbReference type="InterPro" id="IPR015876">
    <property type="entry name" value="Acyl-CoA_DS"/>
</dbReference>
<evidence type="ECO:0000256" key="10">
    <source>
        <dbReference type="ARBA" id="ARBA00023098"/>
    </source>
</evidence>
<comment type="similarity">
    <text evidence="2">Belongs to the fatty acid desaturase type 1 family.</text>
</comment>
<protein>
    <submittedName>
        <fullName evidence="13">Acyl-CoA Delta(11) desaturase</fullName>
    </submittedName>
</protein>
<sequence length="143" mass="16736">MIRQHRTFYFFVSRNISPSENLCVSILTYGEGFHNYHHVFPYDYKTAELGDYVFNPTTAFIDFFARIGWAYSRKTILEETIRKRIARTGDGTHRRFGTDSSGKDTNNIISNDHHSCEENVWGWGDRSMTEDDQRCVSVIEKVH</sequence>
<keyword evidence="5" id="KW-0479">Metal-binding</keyword>
<keyword evidence="9" id="KW-0408">Iron</keyword>
<evidence type="ECO:0000256" key="3">
    <source>
        <dbReference type="ARBA" id="ARBA00022516"/>
    </source>
</evidence>
<dbReference type="OMA" id="SCEENVW"/>
<proteinExistence type="inferred from homology"/>
<dbReference type="PANTHER" id="PTHR11351:SF31">
    <property type="entry name" value="DESATURASE 1, ISOFORM A-RELATED"/>
    <property type="match status" value="1"/>
</dbReference>
<dbReference type="GO" id="GO:0005506">
    <property type="term" value="F:iron ion binding"/>
    <property type="evidence" value="ECO:0007669"/>
    <property type="project" value="TreeGrafter"/>
</dbReference>
<dbReference type="PANTHER" id="PTHR11351">
    <property type="entry name" value="ACYL-COA DESATURASE"/>
    <property type="match status" value="1"/>
</dbReference>
<evidence type="ECO:0000256" key="2">
    <source>
        <dbReference type="ARBA" id="ARBA00009295"/>
    </source>
</evidence>
<reference evidence="13 14" key="1">
    <citation type="journal article" date="2014" name="Nat. Commun.">
        <title>Molecular traces of alternative social organization in a termite genome.</title>
        <authorList>
            <person name="Terrapon N."/>
            <person name="Li C."/>
            <person name="Robertson H.M."/>
            <person name="Ji L."/>
            <person name="Meng X."/>
            <person name="Booth W."/>
            <person name="Chen Z."/>
            <person name="Childers C.P."/>
            <person name="Glastad K.M."/>
            <person name="Gokhale K."/>
            <person name="Gowin J."/>
            <person name="Gronenberg W."/>
            <person name="Hermansen R.A."/>
            <person name="Hu H."/>
            <person name="Hunt B.G."/>
            <person name="Huylmans A.K."/>
            <person name="Khalil S.M."/>
            <person name="Mitchell R.D."/>
            <person name="Munoz-Torres M.C."/>
            <person name="Mustard J.A."/>
            <person name="Pan H."/>
            <person name="Reese J.T."/>
            <person name="Scharf M.E."/>
            <person name="Sun F."/>
            <person name="Vogel H."/>
            <person name="Xiao J."/>
            <person name="Yang W."/>
            <person name="Yang Z."/>
            <person name="Yang Z."/>
            <person name="Zhou J."/>
            <person name="Zhu J."/>
            <person name="Brent C.S."/>
            <person name="Elsik C.G."/>
            <person name="Goodisman M.A."/>
            <person name="Liberles D.A."/>
            <person name="Roe R.M."/>
            <person name="Vargo E.L."/>
            <person name="Vilcinskas A."/>
            <person name="Wang J."/>
            <person name="Bornberg-Bauer E."/>
            <person name="Korb J."/>
            <person name="Zhang G."/>
            <person name="Liebig J."/>
        </authorList>
    </citation>
    <scope>NUCLEOTIDE SEQUENCE [LARGE SCALE GENOMIC DNA]</scope>
    <source>
        <tissue evidence="13">Whole organism</tissue>
    </source>
</reference>
<keyword evidence="8" id="KW-0560">Oxidoreductase</keyword>
<keyword evidence="10" id="KW-0443">Lipid metabolism</keyword>
<evidence type="ECO:0000256" key="1">
    <source>
        <dbReference type="ARBA" id="ARBA00004141"/>
    </source>
</evidence>
<evidence type="ECO:0000256" key="7">
    <source>
        <dbReference type="ARBA" id="ARBA00022989"/>
    </source>
</evidence>
<keyword evidence="7" id="KW-1133">Transmembrane helix</keyword>
<evidence type="ECO:0000256" key="4">
    <source>
        <dbReference type="ARBA" id="ARBA00022692"/>
    </source>
</evidence>
<evidence type="ECO:0000256" key="6">
    <source>
        <dbReference type="ARBA" id="ARBA00022832"/>
    </source>
</evidence>
<evidence type="ECO:0000256" key="9">
    <source>
        <dbReference type="ARBA" id="ARBA00023004"/>
    </source>
</evidence>
<keyword evidence="4" id="KW-0812">Transmembrane</keyword>
<dbReference type="InParanoid" id="A0A067QL22"/>
<keyword evidence="6" id="KW-0276">Fatty acid metabolism</keyword>
<dbReference type="InterPro" id="IPR001522">
    <property type="entry name" value="FADS-1_CS"/>
</dbReference>
<comment type="subcellular location">
    <subcellularLocation>
        <location evidence="1">Membrane</location>
        <topology evidence="1">Multi-pass membrane protein</topology>
    </subcellularLocation>
</comment>
<gene>
    <name evidence="13" type="ORF">L798_00425</name>
</gene>
<evidence type="ECO:0000256" key="5">
    <source>
        <dbReference type="ARBA" id="ARBA00022723"/>
    </source>
</evidence>
<organism evidence="13 14">
    <name type="scientific">Zootermopsis nevadensis</name>
    <name type="common">Dampwood termite</name>
    <dbReference type="NCBI Taxonomy" id="136037"/>
    <lineage>
        <taxon>Eukaryota</taxon>
        <taxon>Metazoa</taxon>
        <taxon>Ecdysozoa</taxon>
        <taxon>Arthropoda</taxon>
        <taxon>Hexapoda</taxon>
        <taxon>Insecta</taxon>
        <taxon>Pterygota</taxon>
        <taxon>Neoptera</taxon>
        <taxon>Polyneoptera</taxon>
        <taxon>Dictyoptera</taxon>
        <taxon>Blattodea</taxon>
        <taxon>Blattoidea</taxon>
        <taxon>Termitoidae</taxon>
        <taxon>Termopsidae</taxon>
        <taxon>Zootermopsis</taxon>
    </lineage>
</organism>
<evidence type="ECO:0000313" key="14">
    <source>
        <dbReference type="Proteomes" id="UP000027135"/>
    </source>
</evidence>
<keyword evidence="3" id="KW-0444">Lipid biosynthesis</keyword>
<keyword evidence="12" id="KW-0275">Fatty acid biosynthesis</keyword>
<evidence type="ECO:0000256" key="8">
    <source>
        <dbReference type="ARBA" id="ARBA00023002"/>
    </source>
</evidence>
<evidence type="ECO:0000256" key="12">
    <source>
        <dbReference type="ARBA" id="ARBA00023160"/>
    </source>
</evidence>
<name>A0A067QL22_ZOONE</name>
<dbReference type="AlphaFoldDB" id="A0A067QL22"/>